<dbReference type="PANTHER" id="PTHR21261:SF17">
    <property type="entry name" value="BEAT VI"/>
    <property type="match status" value="1"/>
</dbReference>
<accession>A0ABM5K7B9</accession>
<keyword evidence="3" id="KW-1015">Disulfide bond</keyword>
<protein>
    <recommendedName>
        <fullName evidence="4">Ig-like domain-containing protein</fullName>
    </recommendedName>
</protein>
<name>A0ABM5K7B9_DIAVI</name>
<evidence type="ECO:0000313" key="6">
    <source>
        <dbReference type="Proteomes" id="UP001652700"/>
    </source>
</evidence>
<dbReference type="RefSeq" id="XP_050506080.1">
    <property type="nucleotide sequence ID" value="XM_050650123.1"/>
</dbReference>
<feature type="domain" description="Ig-like" evidence="4">
    <location>
        <begin position="110"/>
        <end position="234"/>
    </location>
</feature>
<dbReference type="SMART" id="SM00409">
    <property type="entry name" value="IG"/>
    <property type="match status" value="1"/>
</dbReference>
<dbReference type="Pfam" id="PF13895">
    <property type="entry name" value="Ig_2"/>
    <property type="match status" value="1"/>
</dbReference>
<comment type="subcellular location">
    <subcellularLocation>
        <location evidence="1">Membrane</location>
        <topology evidence="1">Single-pass membrane protein</topology>
    </subcellularLocation>
</comment>
<evidence type="ECO:0000256" key="3">
    <source>
        <dbReference type="ARBA" id="ARBA00023157"/>
    </source>
</evidence>
<keyword evidence="6" id="KW-1185">Reference proteome</keyword>
<reference evidence="5" key="1">
    <citation type="submission" date="2025-05" db="UniProtKB">
        <authorList>
            <consortium name="EnsemblMetazoa"/>
        </authorList>
    </citation>
    <scope>IDENTIFICATION</scope>
</reference>
<dbReference type="Proteomes" id="UP001652700">
    <property type="component" value="Unplaced"/>
</dbReference>
<evidence type="ECO:0000256" key="2">
    <source>
        <dbReference type="ARBA" id="ARBA00023136"/>
    </source>
</evidence>
<proteinExistence type="predicted"/>
<organism evidence="5 6">
    <name type="scientific">Diabrotica virgifera virgifera</name>
    <name type="common">western corn rootworm</name>
    <dbReference type="NCBI Taxonomy" id="50390"/>
    <lineage>
        <taxon>Eukaryota</taxon>
        <taxon>Metazoa</taxon>
        <taxon>Ecdysozoa</taxon>
        <taxon>Arthropoda</taxon>
        <taxon>Hexapoda</taxon>
        <taxon>Insecta</taxon>
        <taxon>Pterygota</taxon>
        <taxon>Neoptera</taxon>
        <taxon>Endopterygota</taxon>
        <taxon>Coleoptera</taxon>
        <taxon>Polyphaga</taxon>
        <taxon>Cucujiformia</taxon>
        <taxon>Chrysomeloidea</taxon>
        <taxon>Chrysomelidae</taxon>
        <taxon>Galerucinae</taxon>
        <taxon>Diabroticina</taxon>
        <taxon>Diabroticites</taxon>
        <taxon>Diabrotica</taxon>
    </lineage>
</organism>
<dbReference type="Gene3D" id="2.60.40.10">
    <property type="entry name" value="Immunoglobulins"/>
    <property type="match status" value="2"/>
</dbReference>
<evidence type="ECO:0000256" key="1">
    <source>
        <dbReference type="ARBA" id="ARBA00004167"/>
    </source>
</evidence>
<dbReference type="PANTHER" id="PTHR21261">
    <property type="entry name" value="BEAT PROTEIN"/>
    <property type="match status" value="1"/>
</dbReference>
<dbReference type="InterPro" id="IPR036179">
    <property type="entry name" value="Ig-like_dom_sf"/>
</dbReference>
<evidence type="ECO:0000259" key="4">
    <source>
        <dbReference type="PROSITE" id="PS50835"/>
    </source>
</evidence>
<dbReference type="InterPro" id="IPR007110">
    <property type="entry name" value="Ig-like_dom"/>
</dbReference>
<dbReference type="InterPro" id="IPR013783">
    <property type="entry name" value="Ig-like_fold"/>
</dbReference>
<dbReference type="PROSITE" id="PS50835">
    <property type="entry name" value="IG_LIKE"/>
    <property type="match status" value="2"/>
</dbReference>
<keyword evidence="2" id="KW-0472">Membrane</keyword>
<dbReference type="SUPFAM" id="SSF48726">
    <property type="entry name" value="Immunoglobulin"/>
    <property type="match status" value="1"/>
</dbReference>
<evidence type="ECO:0000313" key="5">
    <source>
        <dbReference type="EnsemblMetazoa" id="XP_050506080.1"/>
    </source>
</evidence>
<sequence length="278" mass="31562">MHIIVPEAVKRGSNVTLVCDYDLESSALYSVKWYKNEEEFYRFVPKEAPPSQVFEVSHISVNIWKSNSSVVTLMSVERDTSGEFKCEVSADAPLFHTEIRVARLLVVDVPEDAPALKAEVQKIAPGATLRANCTTPGSYPAMNITWLLNDKKMHSRRFRNDVEFEDIYDASDNGVDVQIEKSIFRFDALPGLETTQSTFSVKTRPDLFDKGKLRLRCLATLFTLYEASREAEIQEDAPKLALVMVHKDQRSKGPYNFRRDVTTLFFTLSILSIILLIN</sequence>
<dbReference type="GeneID" id="114329245"/>
<feature type="domain" description="Ig-like" evidence="4">
    <location>
        <begin position="1"/>
        <end position="102"/>
    </location>
</feature>
<dbReference type="Pfam" id="PF08205">
    <property type="entry name" value="C2-set_2"/>
    <property type="match status" value="1"/>
</dbReference>
<dbReference type="InterPro" id="IPR003599">
    <property type="entry name" value="Ig_sub"/>
</dbReference>
<dbReference type="EnsemblMetazoa" id="XM_050650123.1">
    <property type="protein sequence ID" value="XP_050506080.1"/>
    <property type="gene ID" value="LOC114329245"/>
</dbReference>
<dbReference type="InterPro" id="IPR013162">
    <property type="entry name" value="CD80_C2-set"/>
</dbReference>